<accession>A0A930DNS1</accession>
<dbReference type="Proteomes" id="UP000709351">
    <property type="component" value="Unassembled WGS sequence"/>
</dbReference>
<feature type="transmembrane region" description="Helical" evidence="1">
    <location>
        <begin position="37"/>
        <end position="57"/>
    </location>
</feature>
<feature type="domain" description="Putative Flagellin Flp1-like" evidence="2">
    <location>
        <begin position="31"/>
        <end position="77"/>
    </location>
</feature>
<comment type="caution">
    <text evidence="3">The sequence shown here is derived from an EMBL/GenBank/DDBJ whole genome shotgun (WGS) entry which is preliminary data.</text>
</comment>
<evidence type="ECO:0000313" key="4">
    <source>
        <dbReference type="Proteomes" id="UP000709351"/>
    </source>
</evidence>
<dbReference type="Pfam" id="PF16982">
    <property type="entry name" value="Flp1_like"/>
    <property type="match status" value="1"/>
</dbReference>
<evidence type="ECO:0000313" key="3">
    <source>
        <dbReference type="EMBL" id="MBF1284288.1"/>
    </source>
</evidence>
<name>A0A930DNS1_9FIRM</name>
<gene>
    <name evidence="3" type="ORF">HXM93_07155</name>
</gene>
<dbReference type="RefSeq" id="WP_009535655.1">
    <property type="nucleotide sequence ID" value="NZ_CAUSUX010000001.1"/>
</dbReference>
<keyword evidence="1" id="KW-0472">Membrane</keyword>
<reference evidence="3" key="1">
    <citation type="submission" date="2020-04" db="EMBL/GenBank/DDBJ databases">
        <title>Deep metagenomics examines the oral microbiome during advanced dental caries in children, revealing novel taxa and co-occurrences with host molecules.</title>
        <authorList>
            <person name="Baker J.L."/>
            <person name="Morton J.T."/>
            <person name="Dinis M."/>
            <person name="Alvarez R."/>
            <person name="Tran N.C."/>
            <person name="Knight R."/>
            <person name="Edlund A."/>
        </authorList>
    </citation>
    <scope>NUCLEOTIDE SEQUENCE</scope>
    <source>
        <strain evidence="3">JCVI_24_bin.2</strain>
    </source>
</reference>
<evidence type="ECO:0000256" key="1">
    <source>
        <dbReference type="SAM" id="Phobius"/>
    </source>
</evidence>
<keyword evidence="1" id="KW-1133">Transmembrane helix</keyword>
<dbReference type="AlphaFoldDB" id="A0A930DNS1"/>
<keyword evidence="1" id="KW-0812">Transmembrane</keyword>
<dbReference type="InterPro" id="IPR031564">
    <property type="entry name" value="Flp1-like"/>
</dbReference>
<evidence type="ECO:0000259" key="2">
    <source>
        <dbReference type="Pfam" id="PF16982"/>
    </source>
</evidence>
<protein>
    <recommendedName>
        <fullName evidence="2">Putative Flagellin Flp1-like domain-containing protein</fullName>
    </recommendedName>
</protein>
<sequence>MQLQNLVKAQYAFDAWLFSHMEQCKKKRRNLIKGNEALGTIELVLIIVVLISLVVIFRDRIKNVLNDILKKIESNAKSV</sequence>
<proteinExistence type="predicted"/>
<organism evidence="3 4">
    <name type="scientific">Oribacterium parvum</name>
    <dbReference type="NCBI Taxonomy" id="1501329"/>
    <lineage>
        <taxon>Bacteria</taxon>
        <taxon>Bacillati</taxon>
        <taxon>Bacillota</taxon>
        <taxon>Clostridia</taxon>
        <taxon>Lachnospirales</taxon>
        <taxon>Lachnospiraceae</taxon>
        <taxon>Oribacterium</taxon>
    </lineage>
</organism>
<dbReference type="EMBL" id="JABZRD010000450">
    <property type="protein sequence ID" value="MBF1284288.1"/>
    <property type="molecule type" value="Genomic_DNA"/>
</dbReference>